<feature type="domain" description="Reverse transcriptase Ty1/copia-type" evidence="3">
    <location>
        <begin position="529"/>
        <end position="682"/>
    </location>
</feature>
<feature type="region of interest" description="Disordered" evidence="2">
    <location>
        <begin position="247"/>
        <end position="294"/>
    </location>
</feature>
<name>A0A2N9EP24_FAGSY</name>
<reference evidence="5" key="1">
    <citation type="submission" date="2018-02" db="EMBL/GenBank/DDBJ databases">
        <authorList>
            <person name="Cohen D.B."/>
            <person name="Kent A.D."/>
        </authorList>
    </citation>
    <scope>NUCLEOTIDE SEQUENCE</scope>
</reference>
<proteinExistence type="predicted"/>
<dbReference type="InterPro" id="IPR013103">
    <property type="entry name" value="RVT_2"/>
</dbReference>
<dbReference type="SUPFAM" id="SSF56672">
    <property type="entry name" value="DNA/RNA polymerases"/>
    <property type="match status" value="1"/>
</dbReference>
<evidence type="ECO:0000259" key="3">
    <source>
        <dbReference type="Pfam" id="PF07727"/>
    </source>
</evidence>
<dbReference type="InterPro" id="IPR043502">
    <property type="entry name" value="DNA/RNA_pol_sf"/>
</dbReference>
<keyword evidence="1" id="KW-0378">Hydrolase</keyword>
<organism evidence="5">
    <name type="scientific">Fagus sylvatica</name>
    <name type="common">Beechnut</name>
    <dbReference type="NCBI Taxonomy" id="28930"/>
    <lineage>
        <taxon>Eukaryota</taxon>
        <taxon>Viridiplantae</taxon>
        <taxon>Streptophyta</taxon>
        <taxon>Embryophyta</taxon>
        <taxon>Tracheophyta</taxon>
        <taxon>Spermatophyta</taxon>
        <taxon>Magnoliopsida</taxon>
        <taxon>eudicotyledons</taxon>
        <taxon>Gunneridae</taxon>
        <taxon>Pentapetalae</taxon>
        <taxon>rosids</taxon>
        <taxon>fabids</taxon>
        <taxon>Fagales</taxon>
        <taxon>Fagaceae</taxon>
        <taxon>Fagus</taxon>
    </lineage>
</organism>
<dbReference type="AlphaFoldDB" id="A0A2N9EP24"/>
<evidence type="ECO:0000259" key="4">
    <source>
        <dbReference type="Pfam" id="PF22936"/>
    </source>
</evidence>
<sequence length="972" mass="108649">MASQTSQSSSTSNTNTTITQPMILLSSITNLVSVKLDHSNYMLWKFQICSTLSAYALFDIVDGTYPCPEKYHKDSNGSLSLQVNPEYLQWCAKDQALISMISATLSQSALSLVIGQKSTKGVWDSLERRYTSLSRSNVLGLKRDLNNIKKNTDSISVYMLKIKECKDKLEAVGVIMEDEELLHIVLDGLPQNFYHFCSAMRTRSDTVSFEQLLVLLTAEEKSLKLNAEATLEPSLLAMLGTGPKYNNSSTPIPQFNPHSNRGGRGGKSNNYRGRGGRNFNNNNNRGGSSSFSSFNNYSANPSPFNNTVSTNSQRPTCQICYKMGHTAIDCYHRMDFTYQGRHPPSKLAAMASSTHNLSSNYWISDTGATDHFTPDLANIQHPTEYTGTDTITVGNGNILPITHIGHAQLRASKYLFALRHTLRVPNMKSNLLSVYKCCKDNNCSFHFDASKFSIQDIPSGKVLYKGLSEAGLYPIYGHPFKHTVSTTQSNSLPSVQSASVGVRASNPSTSTWHSRLAMEDEFSALHRQQTWTLVPPHPSQNVVGCKWVYKIKRNSDGTVSRYKARLVAKGFHQQAGIDYDETFSPVVKPTTVRIILTLAAQFQWPLRQLDISNAFLHGFLKEDVHMTQPQGFLDPTKPGYVCKLHKSLYGLKQAPRAWFDRFTTHLLSLGFTASTADPSLFVFHSKDLGPLHYFLGLQLQYHTSGFTVHQTKYATDLLSRFNMTSCKPSSTPFASSSRLTPTQGHPLSDPTSFRSLVGALQYLTFTRPDLSFAVNQVCQFMHKPTDAHLMAAKRILRYLRGTLHRGLLFRLSSLHLQAYADADWAGDPVDRRSTSGNIVFLGSTPITWVSKKQNTVSHSSTEAEYRSLASATAELFWIRMVLKDLGIFLPNPPILWCDNLSALALASNPVFHARTKHIEVDYHFVREKVLRRDVVVKFVSTSDQLADILTKYLPSLGFTRLRDKLLLSFQPP</sequence>
<evidence type="ECO:0000313" key="5">
    <source>
        <dbReference type="EMBL" id="SPC76533.1"/>
    </source>
</evidence>
<dbReference type="PANTHER" id="PTHR11439:SF455">
    <property type="entry name" value="RLK (RECEPTOR-LIKE PROTEIN KINASE) 8, PUTATIVE-RELATED"/>
    <property type="match status" value="1"/>
</dbReference>
<evidence type="ECO:0000256" key="2">
    <source>
        <dbReference type="SAM" id="MobiDB-lite"/>
    </source>
</evidence>
<dbReference type="Pfam" id="PF14223">
    <property type="entry name" value="Retrotran_gag_2"/>
    <property type="match status" value="1"/>
</dbReference>
<keyword evidence="1" id="KW-0645">Protease</keyword>
<dbReference type="InterPro" id="IPR054722">
    <property type="entry name" value="PolX-like_BBD"/>
</dbReference>
<evidence type="ECO:0000256" key="1">
    <source>
        <dbReference type="ARBA" id="ARBA00022750"/>
    </source>
</evidence>
<protein>
    <submittedName>
        <fullName evidence="5">Uncharacterized protein</fullName>
    </submittedName>
</protein>
<dbReference type="GO" id="GO:0004190">
    <property type="term" value="F:aspartic-type endopeptidase activity"/>
    <property type="evidence" value="ECO:0007669"/>
    <property type="project" value="UniProtKB-KW"/>
</dbReference>
<dbReference type="CDD" id="cd09272">
    <property type="entry name" value="RNase_HI_RT_Ty1"/>
    <property type="match status" value="1"/>
</dbReference>
<feature type="compositionally biased region" description="Low complexity" evidence="2">
    <location>
        <begin position="267"/>
        <end position="294"/>
    </location>
</feature>
<feature type="compositionally biased region" description="Polar residues" evidence="2">
    <location>
        <begin position="247"/>
        <end position="258"/>
    </location>
</feature>
<keyword evidence="1" id="KW-0064">Aspartyl protease</keyword>
<accession>A0A2N9EP24</accession>
<gene>
    <name evidence="5" type="ORF">FSB_LOCUS4415</name>
</gene>
<dbReference type="Pfam" id="PF22936">
    <property type="entry name" value="Pol_BBD"/>
    <property type="match status" value="1"/>
</dbReference>
<feature type="domain" description="Retrovirus-related Pol polyprotein from transposon TNT 1-94-like beta-barrel" evidence="4">
    <location>
        <begin position="362"/>
        <end position="439"/>
    </location>
</feature>
<dbReference type="Pfam" id="PF07727">
    <property type="entry name" value="RVT_2"/>
    <property type="match status" value="1"/>
</dbReference>
<dbReference type="EMBL" id="OIVN01000224">
    <property type="protein sequence ID" value="SPC76533.1"/>
    <property type="molecule type" value="Genomic_DNA"/>
</dbReference>
<dbReference type="PANTHER" id="PTHR11439">
    <property type="entry name" value="GAG-POL-RELATED RETROTRANSPOSON"/>
    <property type="match status" value="1"/>
</dbReference>